<dbReference type="Pfam" id="PF14497">
    <property type="entry name" value="GST_C_3"/>
    <property type="match status" value="1"/>
</dbReference>
<dbReference type="InterPro" id="IPR010987">
    <property type="entry name" value="Glutathione-S-Trfase_C-like"/>
</dbReference>
<evidence type="ECO:0000259" key="3">
    <source>
        <dbReference type="PROSITE" id="PS50405"/>
    </source>
</evidence>
<feature type="domain" description="GST C-terminal" evidence="3">
    <location>
        <begin position="277"/>
        <end position="396"/>
    </location>
</feature>
<reference evidence="4" key="2">
    <citation type="submission" date="2020-06" db="EMBL/GenBank/DDBJ databases">
        <authorList>
            <person name="Studholme D.J."/>
        </authorList>
    </citation>
    <scope>NUCLEOTIDE SEQUENCE</scope>
    <source>
        <strain evidence="4">NZFS 2646</strain>
        <strain evidence="5">NZFS 3630</strain>
    </source>
</reference>
<dbReference type="CDD" id="cd03192">
    <property type="entry name" value="GST_C_Sigma_like"/>
    <property type="match status" value="1"/>
</dbReference>
<dbReference type="CDD" id="cd03039">
    <property type="entry name" value="GST_N_Sigma_like"/>
    <property type="match status" value="1"/>
</dbReference>
<evidence type="ECO:0000313" key="5">
    <source>
        <dbReference type="EMBL" id="KAG2532956.1"/>
    </source>
</evidence>
<proteinExistence type="predicted"/>
<dbReference type="SUPFAM" id="SSF52833">
    <property type="entry name" value="Thioredoxin-like"/>
    <property type="match status" value="1"/>
</dbReference>
<evidence type="ECO:0000313" key="4">
    <source>
        <dbReference type="EMBL" id="KAG2531642.1"/>
    </source>
</evidence>
<dbReference type="SUPFAM" id="SSF47616">
    <property type="entry name" value="GST C-terminal domain-like"/>
    <property type="match status" value="1"/>
</dbReference>
<dbReference type="GO" id="GO:0004364">
    <property type="term" value="F:glutathione transferase activity"/>
    <property type="evidence" value="ECO:0007669"/>
    <property type="project" value="TreeGrafter"/>
</dbReference>
<dbReference type="EMBL" id="JPWV03000009">
    <property type="protein sequence ID" value="KAG2531642.1"/>
    <property type="molecule type" value="Genomic_DNA"/>
</dbReference>
<dbReference type="InterPro" id="IPR040079">
    <property type="entry name" value="Glutathione_S-Trfase"/>
</dbReference>
<dbReference type="InterPro" id="IPR004045">
    <property type="entry name" value="Glutathione_S-Trfase_N"/>
</dbReference>
<evidence type="ECO:0000259" key="2">
    <source>
        <dbReference type="PROSITE" id="PS50404"/>
    </source>
</evidence>
<reference evidence="4" key="1">
    <citation type="journal article" date="2015" name="Genom Data">
        <title>Genome sequences of six Phytophthora species associated with forests in New Zealand.</title>
        <authorList>
            <person name="Studholme D.J."/>
            <person name="McDougal R.L."/>
            <person name="Sambles C."/>
            <person name="Hansen E."/>
            <person name="Hardy G."/>
            <person name="Grant M."/>
            <person name="Ganley R.J."/>
            <person name="Williams N.M."/>
        </authorList>
    </citation>
    <scope>NUCLEOTIDE SEQUENCE</scope>
    <source>
        <strain evidence="4">NZFS 2646</strain>
        <strain evidence="5">NZFS 3630</strain>
    </source>
</reference>
<feature type="coiled-coil region" evidence="1">
    <location>
        <begin position="43"/>
        <end position="138"/>
    </location>
</feature>
<organism evidence="4 6">
    <name type="scientific">Phytophthora kernoviae</name>
    <dbReference type="NCBI Taxonomy" id="325452"/>
    <lineage>
        <taxon>Eukaryota</taxon>
        <taxon>Sar</taxon>
        <taxon>Stramenopiles</taxon>
        <taxon>Oomycota</taxon>
        <taxon>Peronosporomycetes</taxon>
        <taxon>Peronosporales</taxon>
        <taxon>Peronosporaceae</taxon>
        <taxon>Phytophthora</taxon>
    </lineage>
</organism>
<dbReference type="FunFam" id="1.20.1050.10:FF:000030">
    <property type="entry name" value="Glutathione S-transferase S1"/>
    <property type="match status" value="1"/>
</dbReference>
<dbReference type="InterPro" id="IPR036282">
    <property type="entry name" value="Glutathione-S-Trfase_C_sf"/>
</dbReference>
<dbReference type="PROSITE" id="PS50404">
    <property type="entry name" value="GST_NTER"/>
    <property type="match status" value="1"/>
</dbReference>
<dbReference type="PANTHER" id="PTHR11571:SF150">
    <property type="entry name" value="GLUTATHIONE S-TRANSFERASE"/>
    <property type="match status" value="1"/>
</dbReference>
<protein>
    <recommendedName>
        <fullName evidence="7">Glutathione transferase</fullName>
    </recommendedName>
</protein>
<dbReference type="Proteomes" id="UP000785171">
    <property type="component" value="Unassembled WGS sequence"/>
</dbReference>
<dbReference type="InterPro" id="IPR004046">
    <property type="entry name" value="GST_C"/>
</dbReference>
<keyword evidence="1" id="KW-0175">Coiled coil</keyword>
<dbReference type="AlphaFoldDB" id="A0A8T0M7X3"/>
<gene>
    <name evidence="4" type="ORF">JM16_000787</name>
    <name evidence="5" type="ORF">JM18_000870</name>
</gene>
<name>A0A8T0M7X3_9STRA</name>
<dbReference type="SFLD" id="SFLDG00363">
    <property type="entry name" value="AMPS_(cytGST):_Alpha-__Mu-__Pi"/>
    <property type="match status" value="1"/>
</dbReference>
<dbReference type="PANTHER" id="PTHR11571">
    <property type="entry name" value="GLUTATHIONE S-TRANSFERASE"/>
    <property type="match status" value="1"/>
</dbReference>
<evidence type="ECO:0000256" key="1">
    <source>
        <dbReference type="SAM" id="Coils"/>
    </source>
</evidence>
<dbReference type="Pfam" id="PF02798">
    <property type="entry name" value="GST_N"/>
    <property type="match status" value="1"/>
</dbReference>
<dbReference type="Gene3D" id="1.20.1050.10">
    <property type="match status" value="1"/>
</dbReference>
<evidence type="ECO:0008006" key="7">
    <source>
        <dbReference type="Google" id="ProtNLM"/>
    </source>
</evidence>
<dbReference type="InterPro" id="IPR050213">
    <property type="entry name" value="GST_superfamily"/>
</dbReference>
<dbReference type="InterPro" id="IPR036249">
    <property type="entry name" value="Thioredoxin-like_sf"/>
</dbReference>
<sequence>MRYPLLMHETIRGLQSLENNQLGSQSNELLLSHSVISDKAHERRDVDARIHEYEQQIAELYEEIQQERLKNDMLSECLRDQKHAKAKLMKACKHMKQELQAMKDSGLSQMLVDIEARCNALEKDKDKMTEELQTERTMVRYIKYKLRALTGLIQTYEETDAIDMNLLNEWGLVAVTAVLVAVYHNYFAPQPTVWTAPSQLKLTYFAGAGRAELSRLILSAGNVSFEDERLDHDAFLAVKPTLPLGQVPVLQVDGTTYSQSMAIARYAAKLTGLYPQDPLECLRVDMVSESLVDIKSIISDITYREKDEAAKAEKIKKLLEESVPKTLNLLEGFVKKTGEFFVGNKLSYADLQLFDLAKNGLSNFAGFSLASYPKLTALVEKVETNANVAAYLAKHK</sequence>
<dbReference type="SFLD" id="SFLDS00019">
    <property type="entry name" value="Glutathione_Transferase_(cytos"/>
    <property type="match status" value="1"/>
</dbReference>
<dbReference type="Proteomes" id="UP000792063">
    <property type="component" value="Unassembled WGS sequence"/>
</dbReference>
<accession>A0A8T0M7X3</accession>
<evidence type="ECO:0000313" key="6">
    <source>
        <dbReference type="Proteomes" id="UP000785171"/>
    </source>
</evidence>
<comment type="caution">
    <text evidence="4">The sequence shown here is derived from an EMBL/GenBank/DDBJ whole genome shotgun (WGS) entry which is preliminary data.</text>
</comment>
<dbReference type="Gene3D" id="3.40.30.10">
    <property type="entry name" value="Glutaredoxin"/>
    <property type="match status" value="1"/>
</dbReference>
<dbReference type="GO" id="GO:0006749">
    <property type="term" value="P:glutathione metabolic process"/>
    <property type="evidence" value="ECO:0007669"/>
    <property type="project" value="TreeGrafter"/>
</dbReference>
<feature type="domain" description="GST N-terminal" evidence="2">
    <location>
        <begin position="198"/>
        <end position="275"/>
    </location>
</feature>
<dbReference type="PROSITE" id="PS50405">
    <property type="entry name" value="GST_CTER"/>
    <property type="match status" value="1"/>
</dbReference>
<dbReference type="EMBL" id="JPWU03000006">
    <property type="protein sequence ID" value="KAG2532956.1"/>
    <property type="molecule type" value="Genomic_DNA"/>
</dbReference>
<dbReference type="SFLD" id="SFLDG01205">
    <property type="entry name" value="AMPS.1"/>
    <property type="match status" value="1"/>
</dbReference>